<dbReference type="InterPro" id="IPR009695">
    <property type="entry name" value="Diacylglyc_glucosyltr_N"/>
</dbReference>
<dbReference type="RefSeq" id="WP_077590767.1">
    <property type="nucleotide sequence ID" value="NZ_CP019640.1"/>
</dbReference>
<evidence type="ECO:0008006" key="9">
    <source>
        <dbReference type="Google" id="ProtNLM"/>
    </source>
</evidence>
<dbReference type="GO" id="GO:0016020">
    <property type="term" value="C:membrane"/>
    <property type="evidence" value="ECO:0007669"/>
    <property type="project" value="GOC"/>
</dbReference>
<dbReference type="OrthoDB" id="9815663at2"/>
<dbReference type="Proteomes" id="UP000188184">
    <property type="component" value="Chromosome"/>
</dbReference>
<comment type="similarity">
    <text evidence="1">Belongs to the glycosyltransferase 28 family.</text>
</comment>
<proteinExistence type="inferred from homology"/>
<protein>
    <recommendedName>
        <fullName evidence="9">Galactosyldiacylglycerol synthase</fullName>
    </recommendedName>
</protein>
<evidence type="ECO:0000256" key="1">
    <source>
        <dbReference type="ARBA" id="ARBA00006962"/>
    </source>
</evidence>
<evidence type="ECO:0000256" key="4">
    <source>
        <dbReference type="SAM" id="MobiDB-lite"/>
    </source>
</evidence>
<dbReference type="Gene3D" id="3.40.50.2000">
    <property type="entry name" value="Glycogen Phosphorylase B"/>
    <property type="match status" value="1"/>
</dbReference>
<dbReference type="PANTHER" id="PTHR43025:SF3">
    <property type="entry name" value="MONOGALACTOSYLDIACYLGLYCEROL SYNTHASE 1, CHLOROPLASTIC"/>
    <property type="match status" value="1"/>
</dbReference>
<dbReference type="KEGG" id="pmar:B0X71_18330"/>
<feature type="region of interest" description="Disordered" evidence="4">
    <location>
        <begin position="377"/>
        <end position="396"/>
    </location>
</feature>
<feature type="domain" description="Diacylglycerol glucosyltransferase N-terminal" evidence="6">
    <location>
        <begin position="17"/>
        <end position="187"/>
    </location>
</feature>
<evidence type="ECO:0000313" key="8">
    <source>
        <dbReference type="Proteomes" id="UP000188184"/>
    </source>
</evidence>
<keyword evidence="8" id="KW-1185">Reference proteome</keyword>
<sequence>MVQRVLILPIFQMPSGHHQVADTVADFIEEEFSEVYCRKRDLITYCGSGLETVVSKSYVKWIKHFPASYHYIYNQSMEKSSSDKSDNAFMKRISDYFERKMIELIAEEGPDVIICTHSFPSSILNRLKMKGLLVTPIINIYTDFFISSLWGKTHIDYHFVPNRACKELLVDEYGISENRVTITGIPIHPIFSKKTKQSGNERKRLLVAGGNIGLGNIEEFISKIHEDMALTVLCGKNEKLYKLLTSKNYKNIDVYPYISSTKKINELYDQADAIITKPGGITVSEALAKGLPIFTVHALPGQERENLEYLKQEQLICPLTEKEVVSGKLLQMLEDELLRAKFEKQIARYLSEIEMPTEQALKQVLSNLEPTEDRLVKPGLRRRNKQLTRKKTSKSK</sequence>
<keyword evidence="2" id="KW-0328">Glycosyltransferase</keyword>
<evidence type="ECO:0000256" key="2">
    <source>
        <dbReference type="ARBA" id="ARBA00022676"/>
    </source>
</evidence>
<gene>
    <name evidence="7" type="ORF">B0X71_18330</name>
</gene>
<evidence type="ECO:0000256" key="3">
    <source>
        <dbReference type="ARBA" id="ARBA00022679"/>
    </source>
</evidence>
<dbReference type="Pfam" id="PF00534">
    <property type="entry name" value="Glycos_transf_1"/>
    <property type="match status" value="1"/>
</dbReference>
<dbReference type="EMBL" id="CP019640">
    <property type="protein sequence ID" value="AQQ54865.1"/>
    <property type="molecule type" value="Genomic_DNA"/>
</dbReference>
<feature type="domain" description="Glycosyl transferase family 1" evidence="5">
    <location>
        <begin position="228"/>
        <end position="345"/>
    </location>
</feature>
<dbReference type="Pfam" id="PF06925">
    <property type="entry name" value="MGDG_synth"/>
    <property type="match status" value="1"/>
</dbReference>
<dbReference type="GO" id="GO:0016758">
    <property type="term" value="F:hexosyltransferase activity"/>
    <property type="evidence" value="ECO:0007669"/>
    <property type="project" value="InterPro"/>
</dbReference>
<reference evidence="7 8" key="1">
    <citation type="submission" date="2017-02" db="EMBL/GenBank/DDBJ databases">
        <title>The complete genomic sequence of a novel cold adapted crude oil-degrading bacterium Planococcus qaidamina Y42.</title>
        <authorList>
            <person name="Yang R."/>
        </authorList>
    </citation>
    <scope>NUCLEOTIDE SEQUENCE [LARGE SCALE GENOMIC DNA]</scope>
    <source>
        <strain evidence="7 8">Y42</strain>
    </source>
</reference>
<feature type="compositionally biased region" description="Basic residues" evidence="4">
    <location>
        <begin position="379"/>
        <end position="396"/>
    </location>
</feature>
<dbReference type="InterPro" id="IPR001296">
    <property type="entry name" value="Glyco_trans_1"/>
</dbReference>
<keyword evidence="3" id="KW-0808">Transferase</keyword>
<dbReference type="InterPro" id="IPR050519">
    <property type="entry name" value="Glycosyltransf_28_UgtP"/>
</dbReference>
<accession>A0A1Q2L326</accession>
<name>A0A1Q2L326_9BACL</name>
<evidence type="ECO:0000313" key="7">
    <source>
        <dbReference type="EMBL" id="AQQ54865.1"/>
    </source>
</evidence>
<dbReference type="SUPFAM" id="SSF53756">
    <property type="entry name" value="UDP-Glycosyltransferase/glycogen phosphorylase"/>
    <property type="match status" value="1"/>
</dbReference>
<evidence type="ECO:0000259" key="6">
    <source>
        <dbReference type="Pfam" id="PF06925"/>
    </source>
</evidence>
<dbReference type="AlphaFoldDB" id="A0A1Q2L326"/>
<dbReference type="PANTHER" id="PTHR43025">
    <property type="entry name" value="MONOGALACTOSYLDIACYLGLYCEROL SYNTHASE"/>
    <property type="match status" value="1"/>
</dbReference>
<organism evidence="7 8">
    <name type="scientific">Planococcus lenghuensis</name>
    <dbReference type="NCBI Taxonomy" id="2213202"/>
    <lineage>
        <taxon>Bacteria</taxon>
        <taxon>Bacillati</taxon>
        <taxon>Bacillota</taxon>
        <taxon>Bacilli</taxon>
        <taxon>Bacillales</taxon>
        <taxon>Caryophanaceae</taxon>
        <taxon>Planococcus</taxon>
    </lineage>
</organism>
<dbReference type="GO" id="GO:0009247">
    <property type="term" value="P:glycolipid biosynthetic process"/>
    <property type="evidence" value="ECO:0007669"/>
    <property type="project" value="InterPro"/>
</dbReference>
<evidence type="ECO:0000259" key="5">
    <source>
        <dbReference type="Pfam" id="PF00534"/>
    </source>
</evidence>